<dbReference type="CDD" id="cd03751">
    <property type="entry name" value="proteasome_alpha_type_3"/>
    <property type="match status" value="1"/>
</dbReference>
<dbReference type="OrthoDB" id="40134at2759"/>
<keyword evidence="3 7" id="KW-0963">Cytoplasm</keyword>
<evidence type="ECO:0000313" key="9">
    <source>
        <dbReference type="EMBL" id="PRT55083.1"/>
    </source>
</evidence>
<dbReference type="Pfam" id="PF00227">
    <property type="entry name" value="Proteasome"/>
    <property type="match status" value="1"/>
</dbReference>
<evidence type="ECO:0000313" key="10">
    <source>
        <dbReference type="Proteomes" id="UP000238350"/>
    </source>
</evidence>
<dbReference type="FunFam" id="3.60.20.10:FF:000007">
    <property type="entry name" value="Proteasome subunit alpha type"/>
    <property type="match status" value="1"/>
</dbReference>
<dbReference type="InterPro" id="IPR000426">
    <property type="entry name" value="Proteasome_asu_N"/>
</dbReference>
<comment type="caution">
    <text evidence="9">The sequence shown here is derived from an EMBL/GenBank/DDBJ whole genome shotgun (WGS) entry which is preliminary data.</text>
</comment>
<accession>A0A2T0FJA1</accession>
<sequence length="251" mass="27423">MTSIGTGYDLSNSVFSPDGRVFQVEYASKAVENGGTSIGIKYKDGVVLAVEKLVTSKLLVKGANKRIQTIDRHVGVAYSGLNPDGRHLVSRGRQEAESWRSNFHNPITLPTLAQRISSYVQAHTLYSSVRPFGVAAIVGGVDENGPHLFMIEPNGTSWGYRGAATGRGRQVAKSELEKLDLDSLDGETAVKEAARIIYLAHEDNKDKDFELELTWASQATNGRHVEVPKQLFDQAVEYALAELDGGDEMEE</sequence>
<dbReference type="GO" id="GO:0005737">
    <property type="term" value="C:cytoplasm"/>
    <property type="evidence" value="ECO:0007669"/>
    <property type="project" value="UniProtKB-SubCell"/>
</dbReference>
<dbReference type="InterPro" id="IPR029055">
    <property type="entry name" value="Ntn_hydrolases_N"/>
</dbReference>
<dbReference type="SMART" id="SM00948">
    <property type="entry name" value="Proteasome_A_N"/>
    <property type="match status" value="1"/>
</dbReference>
<dbReference type="InterPro" id="IPR001353">
    <property type="entry name" value="Proteasome_sua/b"/>
</dbReference>
<evidence type="ECO:0000256" key="4">
    <source>
        <dbReference type="ARBA" id="ARBA00022942"/>
    </source>
</evidence>
<dbReference type="InterPro" id="IPR050115">
    <property type="entry name" value="Proteasome_alpha"/>
</dbReference>
<evidence type="ECO:0000256" key="6">
    <source>
        <dbReference type="PROSITE-ProRule" id="PRU00808"/>
    </source>
</evidence>
<dbReference type="Proteomes" id="UP000238350">
    <property type="component" value="Unassembled WGS sequence"/>
</dbReference>
<evidence type="ECO:0000256" key="3">
    <source>
        <dbReference type="ARBA" id="ARBA00022490"/>
    </source>
</evidence>
<comment type="subcellular location">
    <subcellularLocation>
        <location evidence="7">Cytoplasm</location>
    </subcellularLocation>
    <subcellularLocation>
        <location evidence="7">Nucleus</location>
    </subcellularLocation>
</comment>
<dbReference type="Gene3D" id="3.60.20.10">
    <property type="entry name" value="Glutamine Phosphoribosylpyrophosphate, subunit 1, domain 1"/>
    <property type="match status" value="1"/>
</dbReference>
<keyword evidence="4 6" id="KW-0647">Proteasome</keyword>
<proteinExistence type="inferred from homology"/>
<dbReference type="InterPro" id="IPR023332">
    <property type="entry name" value="Proteasome_alpha-type"/>
</dbReference>
<feature type="domain" description="Proteasome alpha-type subunits" evidence="8">
    <location>
        <begin position="8"/>
        <end position="30"/>
    </location>
</feature>
<evidence type="ECO:0000256" key="2">
    <source>
        <dbReference type="ARBA" id="ARBA00003542"/>
    </source>
</evidence>
<keyword evidence="10" id="KW-1185">Reference proteome</keyword>
<dbReference type="AlphaFoldDB" id="A0A2T0FJA1"/>
<dbReference type="GO" id="GO:0019773">
    <property type="term" value="C:proteasome core complex, alpha-subunit complex"/>
    <property type="evidence" value="ECO:0007669"/>
    <property type="project" value="UniProtKB-UniRule"/>
</dbReference>
<evidence type="ECO:0000256" key="7">
    <source>
        <dbReference type="RuleBase" id="RU000551"/>
    </source>
</evidence>
<dbReference type="GO" id="GO:0043161">
    <property type="term" value="P:proteasome-mediated ubiquitin-dependent protein catabolic process"/>
    <property type="evidence" value="ECO:0007669"/>
    <property type="project" value="UniProtKB-ARBA"/>
</dbReference>
<dbReference type="RefSeq" id="XP_024665028.1">
    <property type="nucleotide sequence ID" value="XM_024809260.1"/>
</dbReference>
<evidence type="ECO:0000256" key="1">
    <source>
        <dbReference type="ARBA" id="ARBA00002000"/>
    </source>
</evidence>
<comment type="function">
    <text evidence="2">The proteasome degrades poly-ubiquitinated proteins in the cytoplasm and in the nucleus. It is essential for the regulated turnover of proteins and for the removal of misfolded proteins. The proteasome is a multicatalytic proteinase complex that is characterized by its ability to cleave peptides with Arg, Phe, Tyr, Leu, and Glu adjacent to the leaving group at neutral or slightly basic pH. It has an ATP-dependent proteolytic activity.</text>
</comment>
<dbReference type="PROSITE" id="PS51475">
    <property type="entry name" value="PROTEASOME_ALPHA_2"/>
    <property type="match status" value="1"/>
</dbReference>
<dbReference type="PROSITE" id="PS00388">
    <property type="entry name" value="PROTEASOME_ALPHA_1"/>
    <property type="match status" value="1"/>
</dbReference>
<comment type="function">
    <text evidence="1">The proteasome is a multicatalytic proteinase complex which is characterized by its ability to cleave peptides with Arg, Phe, Tyr, Leu, and Glu adjacent to the leaving group at neutral or slightly basic pH. The proteasome has an ATP-dependent proteolytic activity.</text>
</comment>
<name>A0A2T0FJA1_9ASCO</name>
<dbReference type="Pfam" id="PF10584">
    <property type="entry name" value="Proteasome_A_N"/>
    <property type="match status" value="1"/>
</dbReference>
<dbReference type="SUPFAM" id="SSF56235">
    <property type="entry name" value="N-terminal nucleophile aminohydrolases (Ntn hydrolases)"/>
    <property type="match status" value="1"/>
</dbReference>
<dbReference type="GO" id="GO:0005634">
    <property type="term" value="C:nucleus"/>
    <property type="evidence" value="ECO:0007669"/>
    <property type="project" value="UniProtKB-SubCell"/>
</dbReference>
<keyword evidence="5 7" id="KW-0539">Nucleus</keyword>
<evidence type="ECO:0000256" key="5">
    <source>
        <dbReference type="ARBA" id="ARBA00023242"/>
    </source>
</evidence>
<dbReference type="GeneID" id="36516451"/>
<reference evidence="9 10" key="1">
    <citation type="submission" date="2017-04" db="EMBL/GenBank/DDBJ databases">
        <title>Genome sequencing of [Candida] sorbophila.</title>
        <authorList>
            <person name="Ahn J.O."/>
        </authorList>
    </citation>
    <scope>NUCLEOTIDE SEQUENCE [LARGE SCALE GENOMIC DNA]</scope>
    <source>
        <strain evidence="9 10">DS02</strain>
    </source>
</reference>
<organism evidence="9 10">
    <name type="scientific">Wickerhamiella sorbophila</name>
    <dbReference type="NCBI Taxonomy" id="45607"/>
    <lineage>
        <taxon>Eukaryota</taxon>
        <taxon>Fungi</taxon>
        <taxon>Dikarya</taxon>
        <taxon>Ascomycota</taxon>
        <taxon>Saccharomycotina</taxon>
        <taxon>Dipodascomycetes</taxon>
        <taxon>Dipodascales</taxon>
        <taxon>Trichomonascaceae</taxon>
        <taxon>Wickerhamiella</taxon>
    </lineage>
</organism>
<gene>
    <name evidence="9" type="ORF">B9G98_02703</name>
</gene>
<comment type="subunit">
    <text evidence="7">The 26S proteasome consists of a 20S proteasome core and two 19S regulatory subunits.</text>
</comment>
<evidence type="ECO:0000259" key="8">
    <source>
        <dbReference type="PROSITE" id="PS00388"/>
    </source>
</evidence>
<comment type="similarity">
    <text evidence="6 7">Belongs to the peptidase T1A family.</text>
</comment>
<dbReference type="EMBL" id="NDIQ01000021">
    <property type="protein sequence ID" value="PRT55083.1"/>
    <property type="molecule type" value="Genomic_DNA"/>
</dbReference>
<dbReference type="PANTHER" id="PTHR11599">
    <property type="entry name" value="PROTEASOME SUBUNIT ALPHA/BETA"/>
    <property type="match status" value="1"/>
</dbReference>
<dbReference type="GO" id="GO:0010499">
    <property type="term" value="P:proteasomal ubiquitin-independent protein catabolic process"/>
    <property type="evidence" value="ECO:0007669"/>
    <property type="project" value="UniProtKB-ARBA"/>
</dbReference>
<protein>
    <recommendedName>
        <fullName evidence="7">Proteasome subunit alpha type</fullName>
    </recommendedName>
</protein>
<dbReference type="STRING" id="45607.A0A2T0FJA1"/>